<evidence type="ECO:0000256" key="9">
    <source>
        <dbReference type="ARBA" id="ARBA00023237"/>
    </source>
</evidence>
<keyword evidence="9" id="KW-0998">Cell outer membrane</keyword>
<dbReference type="Gene3D" id="2.40.170.20">
    <property type="entry name" value="TonB-dependent receptor, beta-barrel domain"/>
    <property type="match status" value="1"/>
</dbReference>
<feature type="chain" id="PRO_5006212562" description="Ligand-gated channel protein" evidence="11">
    <location>
        <begin position="17"/>
        <end position="666"/>
    </location>
</feature>
<evidence type="ECO:0000259" key="13">
    <source>
        <dbReference type="Pfam" id="PF07715"/>
    </source>
</evidence>
<evidence type="ECO:0008006" key="16">
    <source>
        <dbReference type="Google" id="ProtNLM"/>
    </source>
</evidence>
<gene>
    <name evidence="14" type="ORF">AL399_01495</name>
</gene>
<dbReference type="GO" id="GO:0044718">
    <property type="term" value="P:siderophore transmembrane transport"/>
    <property type="evidence" value="ECO:0007669"/>
    <property type="project" value="TreeGrafter"/>
</dbReference>
<keyword evidence="2" id="KW-0813">Transport</keyword>
<dbReference type="SUPFAM" id="SSF56935">
    <property type="entry name" value="Porins"/>
    <property type="match status" value="1"/>
</dbReference>
<dbReference type="InterPro" id="IPR037066">
    <property type="entry name" value="Plug_dom_sf"/>
</dbReference>
<evidence type="ECO:0000256" key="2">
    <source>
        <dbReference type="ARBA" id="ARBA00022448"/>
    </source>
</evidence>
<dbReference type="GO" id="GO:0015344">
    <property type="term" value="F:siderophore uptake transmembrane transporter activity"/>
    <property type="evidence" value="ECO:0007669"/>
    <property type="project" value="TreeGrafter"/>
</dbReference>
<dbReference type="Proteomes" id="UP000054172">
    <property type="component" value="Unassembled WGS sequence"/>
</dbReference>
<dbReference type="InterPro" id="IPR036942">
    <property type="entry name" value="Beta-barrel_TonB_sf"/>
</dbReference>
<keyword evidence="7 10" id="KW-0472">Membrane</keyword>
<comment type="caution">
    <text evidence="14">The sequence shown here is derived from an EMBL/GenBank/DDBJ whole genome shotgun (WGS) entry which is preliminary data.</text>
</comment>
<dbReference type="AlphaFoldDB" id="A0A0Q4B9A4"/>
<evidence type="ECO:0000256" key="11">
    <source>
        <dbReference type="SAM" id="SignalP"/>
    </source>
</evidence>
<evidence type="ECO:0000256" key="5">
    <source>
        <dbReference type="ARBA" id="ARBA00022729"/>
    </source>
</evidence>
<evidence type="ECO:0000259" key="12">
    <source>
        <dbReference type="Pfam" id="PF00593"/>
    </source>
</evidence>
<evidence type="ECO:0000256" key="1">
    <source>
        <dbReference type="ARBA" id="ARBA00004571"/>
    </source>
</evidence>
<dbReference type="InterPro" id="IPR039426">
    <property type="entry name" value="TonB-dep_rcpt-like"/>
</dbReference>
<sequence>MWAFIPLVLVALVARAANPADTIVPIDSVGIAGVRSQAVIPPKVLMGNELAQLGSLSVADALRYFAGLQLKDYGGIGGLKTVNIRSMGSHHAGVFYDGIQLGNAQNGVVDLGKFSLDNVESIALYHGQKSGVLQSARDFGSAGSIYITTRKPLFAPGKRTNLLAQVRGGSFGLLNPSVLWEYRISPRVSTAFNAEWVAANGEYHFRYRQLTPSGRVAYDTTAVRKNCDINALRMEFGLYGTLPKICWQLRGYLYSSERGLPGAIVSNVWRRGERLGDLNAFMQGRLEYVPTRWYTALLAVKYSHDATHYTNLDRRMLFAEKRYLQREIYLSTAHSVTLAPWCHATLAYDLQWNSLTAHDELANAAPPLFPYPVRYTHYGAIAITAYWKAFKGQASLVGIHSQNRVQRFAPPPDRTLATPGLFIAYTPWKPLGISISTFYKHSYRLPTFNDLYYNDLGNANLKPEYAVQRDVGIQWAKDWNGPIRRAEVSLDAYHNTVRDKIIAYPKGRQFRWTMINLGYVKIQGLEASSMLMIAPAASWMLYLKGQYTYQRAQDYTNPRDAYYGHQIPYIPRHSGTAIVAVSYRGYSLNYSFIYTGERYHQQENTAYNYTQPWYTSDLSLRAVYQAAGLRFSATLEVCNLLNQPYEVVANYPMPGRNYRIRVGVEM</sequence>
<keyword evidence="6 10" id="KW-0798">TonB box</keyword>
<dbReference type="GO" id="GO:0009279">
    <property type="term" value="C:cell outer membrane"/>
    <property type="evidence" value="ECO:0007669"/>
    <property type="project" value="UniProtKB-SubCell"/>
</dbReference>
<protein>
    <recommendedName>
        <fullName evidence="16">Ligand-gated channel protein</fullName>
    </recommendedName>
</protein>
<evidence type="ECO:0000313" key="14">
    <source>
        <dbReference type="EMBL" id="KQM09501.1"/>
    </source>
</evidence>
<evidence type="ECO:0000256" key="8">
    <source>
        <dbReference type="ARBA" id="ARBA00023170"/>
    </source>
</evidence>
<evidence type="ECO:0000256" key="7">
    <source>
        <dbReference type="ARBA" id="ARBA00023136"/>
    </source>
</evidence>
<keyword evidence="15" id="KW-1185">Reference proteome</keyword>
<feature type="signal peptide" evidence="11">
    <location>
        <begin position="1"/>
        <end position="16"/>
    </location>
</feature>
<feature type="domain" description="TonB-dependent receptor plug" evidence="13">
    <location>
        <begin position="45"/>
        <end position="130"/>
    </location>
</feature>
<evidence type="ECO:0000313" key="15">
    <source>
        <dbReference type="Proteomes" id="UP000054172"/>
    </source>
</evidence>
<evidence type="ECO:0000256" key="3">
    <source>
        <dbReference type="ARBA" id="ARBA00022452"/>
    </source>
</evidence>
<dbReference type="InterPro" id="IPR000531">
    <property type="entry name" value="Beta-barrel_TonB"/>
</dbReference>
<proteinExistence type="inferred from homology"/>
<dbReference type="STRING" id="1702214.AL399_01495"/>
<comment type="subcellular location">
    <subcellularLocation>
        <location evidence="1">Cell outer membrane</location>
        <topology evidence="1">Multi-pass membrane protein</topology>
    </subcellularLocation>
</comment>
<dbReference type="Gene3D" id="2.170.130.10">
    <property type="entry name" value="TonB-dependent receptor, plug domain"/>
    <property type="match status" value="1"/>
</dbReference>
<dbReference type="InterPro" id="IPR012910">
    <property type="entry name" value="Plug_dom"/>
</dbReference>
<evidence type="ECO:0000256" key="4">
    <source>
        <dbReference type="ARBA" id="ARBA00022692"/>
    </source>
</evidence>
<dbReference type="PANTHER" id="PTHR30069:SF29">
    <property type="entry name" value="HEMOGLOBIN AND HEMOGLOBIN-HAPTOGLOBIN-BINDING PROTEIN 1-RELATED"/>
    <property type="match status" value="1"/>
</dbReference>
<keyword evidence="5 11" id="KW-0732">Signal</keyword>
<name>A0A0Q4B9A4_9BACT</name>
<dbReference type="PANTHER" id="PTHR30069">
    <property type="entry name" value="TONB-DEPENDENT OUTER MEMBRANE RECEPTOR"/>
    <property type="match status" value="1"/>
</dbReference>
<reference evidence="14" key="1">
    <citation type="submission" date="2015-08" db="EMBL/GenBank/DDBJ databases">
        <title>Candidatus Bacteriodes Periocalifornicus.</title>
        <authorList>
            <person name="McLean J.S."/>
            <person name="Kelley S."/>
        </authorList>
    </citation>
    <scope>NUCLEOTIDE SEQUENCE [LARGE SCALE GENOMIC DNA]</scope>
    <source>
        <strain evidence="14">12B</strain>
    </source>
</reference>
<dbReference type="PATRIC" id="fig|1702214.3.peg.1893"/>
<keyword evidence="3" id="KW-1134">Transmembrane beta strand</keyword>
<dbReference type="Pfam" id="PF07715">
    <property type="entry name" value="Plug"/>
    <property type="match status" value="1"/>
</dbReference>
<accession>A0A0Q4B9A4</accession>
<keyword evidence="4" id="KW-0812">Transmembrane</keyword>
<comment type="similarity">
    <text evidence="10">Belongs to the TonB-dependent receptor family.</text>
</comment>
<feature type="domain" description="TonB-dependent receptor-like beta-barrel" evidence="12">
    <location>
        <begin position="299"/>
        <end position="636"/>
    </location>
</feature>
<dbReference type="EMBL" id="LIIK01000004">
    <property type="protein sequence ID" value="KQM09501.1"/>
    <property type="molecule type" value="Genomic_DNA"/>
</dbReference>
<keyword evidence="8" id="KW-0675">Receptor</keyword>
<organism evidence="14 15">
    <name type="scientific">Candidatus [Bacteroides] periocalifornicus</name>
    <dbReference type="NCBI Taxonomy" id="1702214"/>
    <lineage>
        <taxon>Bacteria</taxon>
        <taxon>Pseudomonadati</taxon>
        <taxon>Bacteroidota</taxon>
    </lineage>
</organism>
<evidence type="ECO:0000256" key="6">
    <source>
        <dbReference type="ARBA" id="ARBA00023077"/>
    </source>
</evidence>
<dbReference type="Pfam" id="PF00593">
    <property type="entry name" value="TonB_dep_Rec_b-barrel"/>
    <property type="match status" value="1"/>
</dbReference>
<evidence type="ECO:0000256" key="10">
    <source>
        <dbReference type="RuleBase" id="RU003357"/>
    </source>
</evidence>